<evidence type="ECO:0000313" key="4">
    <source>
        <dbReference type="EMBL" id="AEH08575.1"/>
    </source>
</evidence>
<dbReference type="AlphaFoldDB" id="F8AYR8"/>
<dbReference type="InterPro" id="IPR048381">
    <property type="entry name" value="GDH_C"/>
</dbReference>
<dbReference type="Gene3D" id="3.40.50.720">
    <property type="entry name" value="NAD(P)-binding Rossmann-like Domain"/>
    <property type="match status" value="1"/>
</dbReference>
<evidence type="ECO:0000259" key="3">
    <source>
        <dbReference type="Pfam" id="PF21074"/>
    </source>
</evidence>
<dbReference type="eggNOG" id="COG2902">
    <property type="taxonomic scope" value="Bacteria"/>
</dbReference>
<dbReference type="SUPFAM" id="SSF51735">
    <property type="entry name" value="NAD(P)-binding Rossmann-fold domains"/>
    <property type="match status" value="1"/>
</dbReference>
<dbReference type="RefSeq" id="WP_013872553.1">
    <property type="nucleotide sequence ID" value="NC_015656.1"/>
</dbReference>
<dbReference type="GO" id="GO:0006538">
    <property type="term" value="P:L-glutamate catabolic process"/>
    <property type="evidence" value="ECO:0007669"/>
    <property type="project" value="InterPro"/>
</dbReference>
<dbReference type="GO" id="GO:0004352">
    <property type="term" value="F:glutamate dehydrogenase (NAD+) activity"/>
    <property type="evidence" value="ECO:0007669"/>
    <property type="project" value="InterPro"/>
</dbReference>
<dbReference type="Pfam" id="PF21074">
    <property type="entry name" value="GDH_C"/>
    <property type="match status" value="2"/>
</dbReference>
<feature type="compositionally biased region" description="Low complexity" evidence="1">
    <location>
        <begin position="272"/>
        <end position="281"/>
    </location>
</feature>
<dbReference type="InterPro" id="IPR049056">
    <property type="entry name" value="NAD_Glu_DH_HM3"/>
</dbReference>
<dbReference type="SUPFAM" id="SSF53223">
    <property type="entry name" value="Aminoacid dehydrogenase-like, N-terminal domain"/>
    <property type="match status" value="1"/>
</dbReference>
<name>F8AYR8_9ACTN</name>
<dbReference type="KEGG" id="fsy:FsymDg_1073"/>
<feature type="region of interest" description="Disordered" evidence="1">
    <location>
        <begin position="920"/>
        <end position="952"/>
    </location>
</feature>
<feature type="domain" description="NAD-specific glutamate dehydrogenase C-terminal" evidence="3">
    <location>
        <begin position="957"/>
        <end position="1170"/>
    </location>
</feature>
<dbReference type="PANTHER" id="PTHR43403">
    <property type="entry name" value="NAD-SPECIFIC GLUTAMATE DEHYDROGENASE"/>
    <property type="match status" value="1"/>
</dbReference>
<dbReference type="Pfam" id="PF05088">
    <property type="entry name" value="Bac_GDH_CD"/>
    <property type="match status" value="1"/>
</dbReference>
<proteinExistence type="predicted"/>
<feature type="domain" description="NAD-specific glutamate dehydrogenase C-terminal" evidence="3">
    <location>
        <begin position="796"/>
        <end position="910"/>
    </location>
</feature>
<dbReference type="PANTHER" id="PTHR43403:SF1">
    <property type="entry name" value="NAD-SPECIFIC GLUTAMATE DEHYDROGENASE"/>
    <property type="match status" value="1"/>
</dbReference>
<evidence type="ECO:0000256" key="1">
    <source>
        <dbReference type="SAM" id="MobiDB-lite"/>
    </source>
</evidence>
<organism evidence="4 5">
    <name type="scientific">Candidatus Protofrankia datiscae</name>
    <dbReference type="NCBI Taxonomy" id="2716812"/>
    <lineage>
        <taxon>Bacteria</taxon>
        <taxon>Bacillati</taxon>
        <taxon>Actinomycetota</taxon>
        <taxon>Actinomycetes</taxon>
        <taxon>Frankiales</taxon>
        <taxon>Frankiaceae</taxon>
        <taxon>Protofrankia</taxon>
    </lineage>
</organism>
<evidence type="ECO:0000259" key="2">
    <source>
        <dbReference type="Pfam" id="PF05088"/>
    </source>
</evidence>
<dbReference type="InterPro" id="IPR046346">
    <property type="entry name" value="Aminoacid_DH-like_N_sf"/>
</dbReference>
<dbReference type="HOGENOM" id="CLU_003404_2_0_11"/>
<feature type="compositionally biased region" description="Gly residues" evidence="1">
    <location>
        <begin position="920"/>
        <end position="936"/>
    </location>
</feature>
<keyword evidence="5" id="KW-1185">Reference proteome</keyword>
<gene>
    <name evidence="4" type="ordered locus">FsymDg_1073</name>
</gene>
<dbReference type="InterPro" id="IPR007780">
    <property type="entry name" value="NAD_Glu_DH_bac"/>
</dbReference>
<dbReference type="Pfam" id="PF21078">
    <property type="entry name" value="GDH_HM3"/>
    <property type="match status" value="1"/>
</dbReference>
<reference evidence="4" key="1">
    <citation type="journal article" date="2011" name="J. Bacteriol.">
        <title>Genome sequence of 'Candidatus Frankia datiscae' Dg1, the uncultured microsymbiont from nitrogen-fixing root nodules of the dicot Datisca glomerata.</title>
        <authorList>
            <person name="Persson T."/>
            <person name="Benson D.R."/>
            <person name="Normand P."/>
            <person name="Vanden Heuvel B."/>
            <person name="Pujic P."/>
            <person name="Chertkov O."/>
            <person name="Teshima H."/>
            <person name="Bruce D.C."/>
            <person name="Detter C."/>
            <person name="Tapia R."/>
            <person name="Han S."/>
            <person name="Han J."/>
            <person name="Woyke T."/>
            <person name="Pitluck S."/>
            <person name="Pennacchio L."/>
            <person name="Nolan M."/>
            <person name="Ivanova N."/>
            <person name="Pati A."/>
            <person name="Land M.L."/>
            <person name="Pawlowski K."/>
            <person name="Berry A.M."/>
        </authorList>
    </citation>
    <scope>NUCLEOTIDE SEQUENCE</scope>
    <source>
        <strain evidence="4">Dg1</strain>
    </source>
</reference>
<evidence type="ECO:0000313" key="5">
    <source>
        <dbReference type="Proteomes" id="UP000001549"/>
    </source>
</evidence>
<sequence length="1176" mass="125055">MVRPSDRSCRLLHDGTLSGAETALAGLAQGWEPGFAAARTDDGTATLAVWLAWQAHEPPIADVIPVLANLGLRARTHRCLPSRPGPDGGMATLDEYHMIVSPELAEAALKQMDGLRDILSGLALGDVDSDSLDSLVLTAGLTAREVRLLRTLFRYLRLAGTSLGGRYAHRVLIAHPSYAHDLVALFHARMDPLRANPDNAERLHAALEDALGWVTGINDDTVLRRLRDVVLAIVRTTFYPTPDSAPERIQLQRTLPDRPAGAGHAPSEQSEPAGPAGSAGSAVHAGYGHGYEIGGGAGDALAFKLAPAGLPWLPRPLPEAETFVSSPRFDAVHLRGALLARGGIRWSDRQEDLRTEILGLMKAQRVKNAVIVPDGAKGGFVLRRPPADPGRLARLAESCYTRFMEALLALVDNRADGETHGRAGMVCHYGSDTYLVVAADKGTARFSDLANQVAAANGYWLGDAFASGGRSGYDHKALGITARGVWESVRRHFAELGVDADREPLTVVGIGDMSGDVFGNGMLLSRHLRLVAAFDHRHIFLDPDPDPARSFEERRRLASLPSSSWDDYDRGLLSAGGGVFPLSSKRIELTEPVRELLGVGDDTLPADALVRAILRAPVDLLWNGGVGTWVKASGQEHASVGDKARDGMRVDARQLRCRVVAEGGNLGLTDAARVEFALRGGRCNTDFVDNSGGVDCSDREVNIKIGLELAIGAGAIDRAERERLLAAATGDVVRAVLTDCARQALALSAAERHVVTSADGLSRFVEHLVDTGEIDLDVETLPDAEELTARVAAGRTYTRPEIAILHAYAKRTVAHALLDSPLPDDPAFVPVLDAYLPVSLRPVLHAHFDRHPLRREIVASQLTNSIIDRVGAGFLHRLRELTGADTVQGARAFAITGSLLGLTDIWEALDTHCLGGDLSGGGPSGGISGGSGGSPGDGSAEGSRSRPAVGSSDPSAEALLHCHFVQEEAALWLLRSRRSLLDITAETTRYAEGVAEVAAALPTVLATVGSDQELTAVLRFAEQLYERGLPAPLAERVAWLDAMSPALDVVDVALRNDLEPSDVLHVHTAIGTRLGLGKLGLAHLIGRGAQPPGQSRWEHMAAAALRADVARARSALTEAAMSAPEFDPDAAIERITTGARADRVRAIVEEAAAAPRLTSAMISVVASRLNELVPGR</sequence>
<dbReference type="InterPro" id="IPR036291">
    <property type="entry name" value="NAD(P)-bd_dom_sf"/>
</dbReference>
<dbReference type="InterPro" id="IPR028971">
    <property type="entry name" value="NAD-GDH_cat"/>
</dbReference>
<dbReference type="GO" id="GO:0004069">
    <property type="term" value="F:L-aspartate:2-oxoglutarate aminotransferase activity"/>
    <property type="evidence" value="ECO:0007669"/>
    <property type="project" value="InterPro"/>
</dbReference>
<dbReference type="STRING" id="656024.FsymDg_1073"/>
<reference evidence="4" key="2">
    <citation type="submission" date="2011-05" db="EMBL/GenBank/DDBJ databases">
        <title>Complete sequence of chromosome of Frankia symbiont of Datisca glomerata.</title>
        <authorList>
            <consortium name="US DOE Joint Genome Institute"/>
            <person name="Lucas S."/>
            <person name="Han J."/>
            <person name="Lapidus A."/>
            <person name="Cheng J.-F."/>
            <person name="Goodwin L."/>
            <person name="Pitluck S."/>
            <person name="Peters L."/>
            <person name="Mikhailova N."/>
            <person name="Chertkov O."/>
            <person name="Teshima H."/>
            <person name="Han C."/>
            <person name="Tapia R."/>
            <person name="Land M."/>
            <person name="Hauser L."/>
            <person name="Kyrpides N."/>
            <person name="Ivanova N."/>
            <person name="Pagani I."/>
            <person name="Berry A."/>
            <person name="Pawlowski K."/>
            <person name="Persson T."/>
            <person name="Vanden Heuvel B."/>
            <person name="Benson D."/>
            <person name="Woyke T."/>
        </authorList>
    </citation>
    <scope>NUCLEOTIDE SEQUENCE [LARGE SCALE GENOMIC DNA]</scope>
    <source>
        <strain evidence="4">Dg1</strain>
    </source>
</reference>
<accession>F8AYR8</accession>
<feature type="domain" description="NAD-glutamate dehydrogenase catalytic" evidence="2">
    <location>
        <begin position="297"/>
        <end position="749"/>
    </location>
</feature>
<dbReference type="Proteomes" id="UP000001549">
    <property type="component" value="Chromosome"/>
</dbReference>
<feature type="region of interest" description="Disordered" evidence="1">
    <location>
        <begin position="256"/>
        <end position="281"/>
    </location>
</feature>
<dbReference type="EMBL" id="CP002801">
    <property type="protein sequence ID" value="AEH08575.1"/>
    <property type="molecule type" value="Genomic_DNA"/>
</dbReference>
<protein>
    <submittedName>
        <fullName evidence="4">NAD-glutamate dehydrogenase</fullName>
    </submittedName>
</protein>